<organism evidence="1 2">
    <name type="scientific">Xenotaenia resolanae</name>
    <dbReference type="NCBI Taxonomy" id="208358"/>
    <lineage>
        <taxon>Eukaryota</taxon>
        <taxon>Metazoa</taxon>
        <taxon>Chordata</taxon>
        <taxon>Craniata</taxon>
        <taxon>Vertebrata</taxon>
        <taxon>Euteleostomi</taxon>
        <taxon>Actinopterygii</taxon>
        <taxon>Neopterygii</taxon>
        <taxon>Teleostei</taxon>
        <taxon>Neoteleostei</taxon>
        <taxon>Acanthomorphata</taxon>
        <taxon>Ovalentaria</taxon>
        <taxon>Atherinomorphae</taxon>
        <taxon>Cyprinodontiformes</taxon>
        <taxon>Goodeidae</taxon>
        <taxon>Xenotaenia</taxon>
    </lineage>
</organism>
<accession>A0ABV0VML7</accession>
<dbReference type="EMBL" id="JAHRIM010000406">
    <property type="protein sequence ID" value="MEQ2258239.1"/>
    <property type="molecule type" value="Genomic_DNA"/>
</dbReference>
<name>A0ABV0VML7_9TELE</name>
<sequence length="148" mass="17022">MERFKAEKQGELTGGIAEQVMEDSQSYKPGIPVTDNVIRHWKNPAKHSKKRHKLIVPYKSIHPSWHFSGFVASQSGVKMDCFKVCTISFTEHSYNFEDVFFFYCEANNKKNKLTKNLSLPNCPPPGKSVHCFDCFDFDCLSNTFKCFP</sequence>
<comment type="caution">
    <text evidence="1">The sequence shown here is derived from an EMBL/GenBank/DDBJ whole genome shotgun (WGS) entry which is preliminary data.</text>
</comment>
<keyword evidence="2" id="KW-1185">Reference proteome</keyword>
<evidence type="ECO:0000313" key="1">
    <source>
        <dbReference type="EMBL" id="MEQ2258239.1"/>
    </source>
</evidence>
<gene>
    <name evidence="1" type="ORF">XENORESO_012927</name>
</gene>
<proteinExistence type="predicted"/>
<protein>
    <submittedName>
        <fullName evidence="1">Uncharacterized protein</fullName>
    </submittedName>
</protein>
<reference evidence="1 2" key="1">
    <citation type="submission" date="2021-06" db="EMBL/GenBank/DDBJ databases">
        <authorList>
            <person name="Palmer J.M."/>
        </authorList>
    </citation>
    <scope>NUCLEOTIDE SEQUENCE [LARGE SCALE GENOMIC DNA]</scope>
    <source>
        <strain evidence="1 2">XR_2019</strain>
        <tissue evidence="1">Muscle</tissue>
    </source>
</reference>
<dbReference type="Proteomes" id="UP001444071">
    <property type="component" value="Unassembled WGS sequence"/>
</dbReference>
<evidence type="ECO:0000313" key="2">
    <source>
        <dbReference type="Proteomes" id="UP001444071"/>
    </source>
</evidence>